<dbReference type="GO" id="GO:0008168">
    <property type="term" value="F:methyltransferase activity"/>
    <property type="evidence" value="ECO:0007669"/>
    <property type="project" value="UniProtKB-KW"/>
</dbReference>
<sequence>MLRLKRDGRSRSRRGYDRLAPMYQTIERLAFGGQLQRGRAALVGDLPKWDQLLLMGDGDGRLLERLCAHARYAVDARCAVDERGTVDGEAKPVGSLHAGCITSVDQSEAMLRRQRHRVEAMDAARHVDFVCADALEWTPPRGVYDVLVLPFFLDCFRRDELERKLPDWIAGLREGGVVYYVDFCLPEKGWQRWRARLLLWTMHQFFRLQTGLQNRRLAEVRDLFAESGLRLSKEHISGGGMITTELWC</sequence>
<keyword evidence="2" id="KW-0808">Transferase</keyword>
<organism evidence="2 3">
    <name type="scientific">Rhodopirellula sallentina SM41</name>
    <dbReference type="NCBI Taxonomy" id="1263870"/>
    <lineage>
        <taxon>Bacteria</taxon>
        <taxon>Pseudomonadati</taxon>
        <taxon>Planctomycetota</taxon>
        <taxon>Planctomycetia</taxon>
        <taxon>Pirellulales</taxon>
        <taxon>Pirellulaceae</taxon>
        <taxon>Rhodopirellula</taxon>
    </lineage>
</organism>
<dbReference type="InterPro" id="IPR041698">
    <property type="entry name" value="Methyltransf_25"/>
</dbReference>
<dbReference type="CDD" id="cd02440">
    <property type="entry name" value="AdoMet_MTases"/>
    <property type="match status" value="1"/>
</dbReference>
<dbReference type="AlphaFoldDB" id="M5U0K5"/>
<reference evidence="2 3" key="1">
    <citation type="journal article" date="2013" name="Mar. Genomics">
        <title>Expression of sulfatases in Rhodopirellula baltica and the diversity of sulfatases in the genus Rhodopirellula.</title>
        <authorList>
            <person name="Wegner C.E."/>
            <person name="Richter-Heitmann T."/>
            <person name="Klindworth A."/>
            <person name="Klockow C."/>
            <person name="Richter M."/>
            <person name="Achstetter T."/>
            <person name="Glockner F.O."/>
            <person name="Harder J."/>
        </authorList>
    </citation>
    <scope>NUCLEOTIDE SEQUENCE [LARGE SCALE GENOMIC DNA]</scope>
    <source>
        <strain evidence="2 3">SM41</strain>
    </source>
</reference>
<protein>
    <submittedName>
        <fullName evidence="2">Methyltransferase type 12</fullName>
    </submittedName>
</protein>
<evidence type="ECO:0000259" key="1">
    <source>
        <dbReference type="Pfam" id="PF13649"/>
    </source>
</evidence>
<gene>
    <name evidence="2" type="ORF">RSSM_03561</name>
</gene>
<proteinExistence type="predicted"/>
<feature type="domain" description="Methyltransferase" evidence="1">
    <location>
        <begin position="98"/>
        <end position="176"/>
    </location>
</feature>
<dbReference type="EMBL" id="ANOH01000236">
    <property type="protein sequence ID" value="EMI54997.1"/>
    <property type="molecule type" value="Genomic_DNA"/>
</dbReference>
<dbReference type="GO" id="GO:0032259">
    <property type="term" value="P:methylation"/>
    <property type="evidence" value="ECO:0007669"/>
    <property type="project" value="UniProtKB-KW"/>
</dbReference>
<keyword evidence="2" id="KW-0489">Methyltransferase</keyword>
<evidence type="ECO:0000313" key="3">
    <source>
        <dbReference type="Proteomes" id="UP000011885"/>
    </source>
</evidence>
<name>M5U0K5_9BACT</name>
<comment type="caution">
    <text evidence="2">The sequence shown here is derived from an EMBL/GenBank/DDBJ whole genome shotgun (WGS) entry which is preliminary data.</text>
</comment>
<dbReference type="SUPFAM" id="SSF53335">
    <property type="entry name" value="S-adenosyl-L-methionine-dependent methyltransferases"/>
    <property type="match status" value="1"/>
</dbReference>
<accession>M5U0K5</accession>
<dbReference type="Pfam" id="PF13649">
    <property type="entry name" value="Methyltransf_25"/>
    <property type="match status" value="1"/>
</dbReference>
<dbReference type="PATRIC" id="fig|1263870.3.peg.3784"/>
<dbReference type="InterPro" id="IPR029063">
    <property type="entry name" value="SAM-dependent_MTases_sf"/>
</dbReference>
<dbReference type="Gene3D" id="3.40.50.150">
    <property type="entry name" value="Vaccinia Virus protein VP39"/>
    <property type="match status" value="1"/>
</dbReference>
<keyword evidence="3" id="KW-1185">Reference proteome</keyword>
<dbReference type="Proteomes" id="UP000011885">
    <property type="component" value="Unassembled WGS sequence"/>
</dbReference>
<evidence type="ECO:0000313" key="2">
    <source>
        <dbReference type="EMBL" id="EMI54997.1"/>
    </source>
</evidence>